<keyword evidence="2" id="KW-1185">Reference proteome</keyword>
<comment type="caution">
    <text evidence="1">The sequence shown here is derived from an EMBL/GenBank/DDBJ whole genome shotgun (WGS) entry which is preliminary data.</text>
</comment>
<dbReference type="PANTHER" id="PTHR39337">
    <property type="entry name" value="BLR5642 PROTEIN"/>
    <property type="match status" value="1"/>
</dbReference>
<gene>
    <name evidence="1" type="ORF">K5V21_06650</name>
</gene>
<dbReference type="InterPro" id="IPR007438">
    <property type="entry name" value="DUF488"/>
</dbReference>
<protein>
    <submittedName>
        <fullName evidence="1">DUF488 domain-containing protein</fullName>
    </submittedName>
</protein>
<sequence length="149" mass="17629">MKIYTIGFTKKTAEQFFKLLKINDVKCVFDVRLNNSNQLAGFTKGKDLEYFLKVILSIKYMHDIRFSPTKELLNGYKKGDITWAKYEERFNELLLNRKLDSYIETKLKNKLDGMCFLCSESTAENCHRRLVAEYVKKLLKDEEIEIIHI</sequence>
<evidence type="ECO:0000313" key="1">
    <source>
        <dbReference type="EMBL" id="MBY0755131.1"/>
    </source>
</evidence>
<reference evidence="1 2" key="1">
    <citation type="journal article" date="2021" name="Cell Host Microbe">
        <title>in vivo commensal control of Clostridioides difficile virulence.</title>
        <authorList>
            <person name="Girinathan B.P."/>
            <person name="Dibenedetto N."/>
            <person name="Worley J.N."/>
            <person name="Peltier J."/>
            <person name="Arrieta-Ortiz M.L."/>
            <person name="Rupa Christinal Immanuel S."/>
            <person name="Lavin R."/>
            <person name="Delaney M.L."/>
            <person name="Cummins C."/>
            <person name="Hoffmann M."/>
            <person name="Luo Y."/>
            <person name="Gonzalez-Escalona N."/>
            <person name="Allard M."/>
            <person name="Onderdonk A.B."/>
            <person name="Gerber G.K."/>
            <person name="Sonenshein A.L."/>
            <person name="Baliga N."/>
            <person name="Dupuy B."/>
            <person name="Bry L."/>
        </authorList>
    </citation>
    <scope>NUCLEOTIDE SEQUENCE [LARGE SCALE GENOMIC DNA]</scope>
    <source>
        <strain evidence="1 2">DSM 599</strain>
    </source>
</reference>
<dbReference type="PANTHER" id="PTHR39337:SF1">
    <property type="entry name" value="BLR5642 PROTEIN"/>
    <property type="match status" value="1"/>
</dbReference>
<proteinExistence type="predicted"/>
<evidence type="ECO:0000313" key="2">
    <source>
        <dbReference type="Proteomes" id="UP001299068"/>
    </source>
</evidence>
<organism evidence="1 2">
    <name type="scientific">Clostridium sardiniense</name>
    <name type="common">Clostridium absonum</name>
    <dbReference type="NCBI Taxonomy" id="29369"/>
    <lineage>
        <taxon>Bacteria</taxon>
        <taxon>Bacillati</taxon>
        <taxon>Bacillota</taxon>
        <taxon>Clostridia</taxon>
        <taxon>Eubacteriales</taxon>
        <taxon>Clostridiaceae</taxon>
        <taxon>Clostridium</taxon>
    </lineage>
</organism>
<dbReference type="Proteomes" id="UP001299068">
    <property type="component" value="Unassembled WGS sequence"/>
</dbReference>
<dbReference type="Pfam" id="PF04343">
    <property type="entry name" value="DUF488"/>
    <property type="match status" value="1"/>
</dbReference>
<dbReference type="EMBL" id="JAIKTU010000004">
    <property type="protein sequence ID" value="MBY0755131.1"/>
    <property type="molecule type" value="Genomic_DNA"/>
</dbReference>
<name>A0ABS7KWD9_CLOSR</name>
<accession>A0ABS7KWD9</accession>